<dbReference type="KEGG" id="pbs:Plabr_1779"/>
<protein>
    <submittedName>
        <fullName evidence="2">Uncharacterized protein</fullName>
    </submittedName>
</protein>
<evidence type="ECO:0000313" key="3">
    <source>
        <dbReference type="Proteomes" id="UP000006860"/>
    </source>
</evidence>
<keyword evidence="3" id="KW-1185">Reference proteome</keyword>
<dbReference type="HOGENOM" id="CLU_121925_0_0_0"/>
<evidence type="ECO:0000256" key="1">
    <source>
        <dbReference type="SAM" id="MobiDB-lite"/>
    </source>
</evidence>
<proteinExistence type="predicted"/>
<feature type="region of interest" description="Disordered" evidence="1">
    <location>
        <begin position="110"/>
        <end position="144"/>
    </location>
</feature>
<accession>F0SFI2</accession>
<organism evidence="2 3">
    <name type="scientific">Rubinisphaera brasiliensis (strain ATCC 49424 / DSM 5305 / JCM 21570 / IAM 15109 / NBRC 103401 / IFAM 1448)</name>
    <name type="common">Planctomyces brasiliensis</name>
    <dbReference type="NCBI Taxonomy" id="756272"/>
    <lineage>
        <taxon>Bacteria</taxon>
        <taxon>Pseudomonadati</taxon>
        <taxon>Planctomycetota</taxon>
        <taxon>Planctomycetia</taxon>
        <taxon>Planctomycetales</taxon>
        <taxon>Planctomycetaceae</taxon>
        <taxon>Rubinisphaera</taxon>
    </lineage>
</organism>
<dbReference type="EMBL" id="CP002546">
    <property type="protein sequence ID" value="ADY59389.1"/>
    <property type="molecule type" value="Genomic_DNA"/>
</dbReference>
<dbReference type="eggNOG" id="ENOG50331ZY">
    <property type="taxonomic scope" value="Bacteria"/>
</dbReference>
<sequence>MNADTPTDEELLAYVDEQLAPQLAAAIERQLRQSSELQSRLQTLLASRDEGQVSVGEVWRHARLSCPTQTELGLFLVDAVEPALKDYINFHTEEAGCVYCRAQLEEMRESTRVSAEQEQQRRRESLFASSAGLLQSRREKNDSP</sequence>
<reference evidence="3" key="1">
    <citation type="submission" date="2011-02" db="EMBL/GenBank/DDBJ databases">
        <title>The complete genome of Planctomyces brasiliensis DSM 5305.</title>
        <authorList>
            <person name="Lucas S."/>
            <person name="Copeland A."/>
            <person name="Lapidus A."/>
            <person name="Bruce D."/>
            <person name="Goodwin L."/>
            <person name="Pitluck S."/>
            <person name="Kyrpides N."/>
            <person name="Mavromatis K."/>
            <person name="Pagani I."/>
            <person name="Ivanova N."/>
            <person name="Ovchinnikova G."/>
            <person name="Lu M."/>
            <person name="Detter J.C."/>
            <person name="Han C."/>
            <person name="Land M."/>
            <person name="Hauser L."/>
            <person name="Markowitz V."/>
            <person name="Cheng J.-F."/>
            <person name="Hugenholtz P."/>
            <person name="Woyke T."/>
            <person name="Wu D."/>
            <person name="Tindall B."/>
            <person name="Pomrenke H.G."/>
            <person name="Brambilla E."/>
            <person name="Klenk H.-P."/>
            <person name="Eisen J.A."/>
        </authorList>
    </citation>
    <scope>NUCLEOTIDE SEQUENCE [LARGE SCALE GENOMIC DNA]</scope>
    <source>
        <strain evidence="3">ATCC 49424 / DSM 5305 / JCM 21570 / NBRC 103401 / IFAM 1448</strain>
    </source>
</reference>
<dbReference type="Proteomes" id="UP000006860">
    <property type="component" value="Chromosome"/>
</dbReference>
<dbReference type="OrthoDB" id="285502at2"/>
<gene>
    <name evidence="2" type="ordered locus">Plabr_1779</name>
</gene>
<name>F0SFI2_RUBBR</name>
<dbReference type="RefSeq" id="WP_013628116.1">
    <property type="nucleotide sequence ID" value="NC_015174.1"/>
</dbReference>
<evidence type="ECO:0000313" key="2">
    <source>
        <dbReference type="EMBL" id="ADY59389.1"/>
    </source>
</evidence>
<dbReference type="AlphaFoldDB" id="F0SFI2"/>
<dbReference type="STRING" id="756272.Plabr_1779"/>